<sequence length="132" mass="14577">MESAVRQLLVERQQLLVTFCRAAGIAPGAAKEDEKSVLLHLCQVLMDYAALWQFEIHDALSRDDSPASGASDVLQAEQPMLMQAAKAMLDFNDLVDVALLEGRLMDLDPYLSSLGEVLAERFEAEDRVITVL</sequence>
<dbReference type="InterPro" id="IPR007448">
    <property type="entry name" value="Sigma70_reg_Rsd_AlgQ"/>
</dbReference>
<dbReference type="EMBL" id="AP012273">
    <property type="protein sequence ID" value="BAO43912.1"/>
    <property type="molecule type" value="Genomic_DNA"/>
</dbReference>
<evidence type="ECO:0000313" key="5">
    <source>
        <dbReference type="Proteomes" id="UP000031631"/>
    </source>
</evidence>
<keyword evidence="1 3" id="KW-0805">Transcription regulation</keyword>
<dbReference type="KEGG" id="tbn:TBH_C0982"/>
<keyword evidence="5" id="KW-1185">Reference proteome</keyword>
<organism evidence="4 5">
    <name type="scientific">Thiolapillus brandeum</name>
    <dbReference type="NCBI Taxonomy" id="1076588"/>
    <lineage>
        <taxon>Bacteria</taxon>
        <taxon>Pseudomonadati</taxon>
        <taxon>Pseudomonadota</taxon>
        <taxon>Gammaproteobacteria</taxon>
        <taxon>Chromatiales</taxon>
        <taxon>Sedimenticolaceae</taxon>
        <taxon>Thiolapillus</taxon>
    </lineage>
</organism>
<protein>
    <submittedName>
        <fullName evidence="4">Regulator of sigma D</fullName>
    </submittedName>
</protein>
<dbReference type="AlphaFoldDB" id="A0A7U6JHL3"/>
<dbReference type="Proteomes" id="UP000031631">
    <property type="component" value="Chromosome"/>
</dbReference>
<dbReference type="Gene3D" id="1.20.120.1370">
    <property type="entry name" value="Regulator of RNA polymerase sigma(70) subunit, domain 4"/>
    <property type="match status" value="1"/>
</dbReference>
<evidence type="ECO:0000256" key="1">
    <source>
        <dbReference type="ARBA" id="ARBA00023015"/>
    </source>
</evidence>
<evidence type="ECO:0000313" key="4">
    <source>
        <dbReference type="EMBL" id="BAO43912.1"/>
    </source>
</evidence>
<dbReference type="InterPro" id="IPR038309">
    <property type="entry name" value="Rsd/AlgQ_sf"/>
</dbReference>
<gene>
    <name evidence="4" type="ORF">TBH_C0982</name>
</gene>
<evidence type="ECO:0000256" key="2">
    <source>
        <dbReference type="ARBA" id="ARBA00023163"/>
    </source>
</evidence>
<accession>A0A7U6JHL3</accession>
<name>A0A7U6JHL3_9GAMM</name>
<keyword evidence="2 3" id="KW-0804">Transcription</keyword>
<reference evidence="4 5" key="1">
    <citation type="journal article" date="2014" name="PLoS ONE">
        <title>Physiological and genomic features of a novel sulfur-oxidizing gammaproteobacterium belonging to a previously uncultivated symbiotic lineage isolated from a hydrothermal vent.</title>
        <authorList>
            <person name="Nunoura T."/>
            <person name="Takaki Y."/>
            <person name="Kazama H."/>
            <person name="Kakuta J."/>
            <person name="Shimamura S."/>
            <person name="Makita H."/>
            <person name="Hirai M."/>
            <person name="Miyazaki M."/>
            <person name="Takai K."/>
        </authorList>
    </citation>
    <scope>NUCLEOTIDE SEQUENCE [LARGE SCALE GENOMIC DNA]</scope>
    <source>
        <strain evidence="4 5">Hiromi1</strain>
    </source>
</reference>
<dbReference type="Pfam" id="PF04353">
    <property type="entry name" value="Rsd_AlgQ"/>
    <property type="match status" value="1"/>
</dbReference>
<proteinExistence type="inferred from homology"/>
<dbReference type="GO" id="GO:0006355">
    <property type="term" value="P:regulation of DNA-templated transcription"/>
    <property type="evidence" value="ECO:0007669"/>
    <property type="project" value="InterPro"/>
</dbReference>
<comment type="similarity">
    <text evidence="3">Belongs to the Rsd/AlgQ family.</text>
</comment>
<evidence type="ECO:0000256" key="3">
    <source>
        <dbReference type="RuleBase" id="RU004409"/>
    </source>
</evidence>